<feature type="compositionally biased region" description="Basic residues" evidence="1">
    <location>
        <begin position="244"/>
        <end position="259"/>
    </location>
</feature>
<feature type="compositionally biased region" description="Basic and acidic residues" evidence="1">
    <location>
        <begin position="79"/>
        <end position="94"/>
    </location>
</feature>
<feature type="compositionally biased region" description="Basic residues" evidence="1">
    <location>
        <begin position="338"/>
        <end position="363"/>
    </location>
</feature>
<name>A0A0N5A0Q3_PARTI</name>
<feature type="compositionally biased region" description="Basic and acidic residues" evidence="1">
    <location>
        <begin position="212"/>
        <end position="239"/>
    </location>
</feature>
<feature type="compositionally biased region" description="Basic and acidic residues" evidence="1">
    <location>
        <begin position="112"/>
        <end position="133"/>
    </location>
</feature>
<feature type="compositionally biased region" description="Basic residues" evidence="1">
    <location>
        <begin position="305"/>
        <end position="318"/>
    </location>
</feature>
<feature type="compositionally biased region" description="Basic residues" evidence="1">
    <location>
        <begin position="134"/>
        <end position="150"/>
    </location>
</feature>
<feature type="compositionally biased region" description="Basic and acidic residues" evidence="1">
    <location>
        <begin position="602"/>
        <end position="621"/>
    </location>
</feature>
<feature type="compositionally biased region" description="Basic residues" evidence="1">
    <location>
        <begin position="549"/>
        <end position="561"/>
    </location>
</feature>
<feature type="region of interest" description="Disordered" evidence="1">
    <location>
        <begin position="287"/>
        <end position="692"/>
    </location>
</feature>
<evidence type="ECO:0000256" key="1">
    <source>
        <dbReference type="SAM" id="MobiDB-lite"/>
    </source>
</evidence>
<proteinExistence type="predicted"/>
<evidence type="ECO:0000313" key="3">
    <source>
        <dbReference type="WBParaSite" id="PTRK_0001501000.1"/>
    </source>
</evidence>
<sequence>MKGFGASAPAEVLYREFGSGDDHAYRHPLVRHRHPRTAAWLGRTGQGSGHRAAAAGRGSDRRRPLRRRPGHAGGAPQPRDPHDRRPGAERRDPGRGAAHHRARDRGHRHRPPSHESRRAEGGARHCGQGDRRAGRPGHLRRRAVRQRRRGVVLGGLAAAARHRPGDAGHAGSERVRAARARHPGPAGGRHPARAGRQRRHLRRHRGARRGVRGRDRGAISADRRPAPVRQARELCDAPHGRGSGPRRRHGRGAFARRRSGGQGTSGRSLILLPLWEKVARQGRMRGACATFPQGRPHVRSEPKPPRRHPSSGPKKAKGRTQSTRRTVRHGQAQDRADIRRHRHIGGRLPRRHRPAPGRKHQRRLDRGGGAVRLRHRLPLLRPLSGRKGAGAERAQAHSRRSQQRWPGLRADQQARAVRSPLRGHCRRWPAGGPGTGRADGLSARPAVDPGRRGAGRGGAGLHGPVHVDPPRRPLRGHHGPDRRHRAGPGRLLRHEQPGRRDRRQCGLGRRRRGPVGLPHHPGRAGAVGQGRRRTLHPVARGRRPDAGRRHGAHPVGRHRRQGHDGLLVPLRHPVRGPVHPDHGGCRHPRLPLHDPGSAGHGRAQDAPDPVLDRQRRGHGPDGRAVGLFPLYRRGRSAGRDQQPMAPVRHLQPDAGGDRADAGHGGAVQDEAAPLRLGHGRSRRVAADLHGHG</sequence>
<feature type="compositionally biased region" description="Basic and acidic residues" evidence="1">
    <location>
        <begin position="163"/>
        <end position="176"/>
    </location>
</feature>
<feature type="compositionally biased region" description="Low complexity" evidence="1">
    <location>
        <begin position="514"/>
        <end position="526"/>
    </location>
</feature>
<feature type="compositionally biased region" description="Basic residues" evidence="1">
    <location>
        <begin position="530"/>
        <end position="541"/>
    </location>
</feature>
<feature type="region of interest" description="Disordered" evidence="1">
    <location>
        <begin position="36"/>
        <end position="266"/>
    </location>
</feature>
<dbReference type="WBParaSite" id="PTRK_0001501000.1">
    <property type="protein sequence ID" value="PTRK_0001501000.1"/>
    <property type="gene ID" value="PTRK_0001501000"/>
</dbReference>
<reference evidence="3" key="1">
    <citation type="submission" date="2016-03" db="UniProtKB">
        <authorList>
            <consortium name="WormBaseParasite"/>
        </authorList>
    </citation>
    <scope>IDENTIFICATION</scope>
</reference>
<dbReference type="AlphaFoldDB" id="A0A0N5A0Q3"/>
<evidence type="ECO:0000313" key="2">
    <source>
        <dbReference type="Proteomes" id="UP000038045"/>
    </source>
</evidence>
<feature type="compositionally biased region" description="Basic residues" evidence="1">
    <location>
        <begin position="472"/>
        <end position="487"/>
    </location>
</feature>
<accession>A0A0N5A0Q3</accession>
<dbReference type="Proteomes" id="UP000038045">
    <property type="component" value="Unplaced"/>
</dbReference>
<protein>
    <submittedName>
        <fullName evidence="3">LigA</fullName>
    </submittedName>
</protein>
<feature type="compositionally biased region" description="Basic residues" evidence="1">
    <location>
        <begin position="97"/>
        <end position="111"/>
    </location>
</feature>
<feature type="compositionally biased region" description="Basic residues" evidence="1">
    <location>
        <begin position="190"/>
        <end position="211"/>
    </location>
</feature>
<keyword evidence="2" id="KW-1185">Reference proteome</keyword>
<organism evidence="2 3">
    <name type="scientific">Parastrongyloides trichosuri</name>
    <name type="common">Possum-specific nematode worm</name>
    <dbReference type="NCBI Taxonomy" id="131310"/>
    <lineage>
        <taxon>Eukaryota</taxon>
        <taxon>Metazoa</taxon>
        <taxon>Ecdysozoa</taxon>
        <taxon>Nematoda</taxon>
        <taxon>Chromadorea</taxon>
        <taxon>Rhabditida</taxon>
        <taxon>Tylenchina</taxon>
        <taxon>Panagrolaimomorpha</taxon>
        <taxon>Strongyloidoidea</taxon>
        <taxon>Strongyloididae</taxon>
        <taxon>Parastrongyloides</taxon>
    </lineage>
</organism>